<reference evidence="7 8" key="1">
    <citation type="submission" date="2020-01" db="EMBL/GenBank/DDBJ databases">
        <title>Genetics and antimicrobial susceptibilities of Nocardia species isolated from the soil; a comparison with species isolated from humans.</title>
        <authorList>
            <person name="Carrasco G."/>
            <person name="Monzon S."/>
            <person name="Sansegundo M."/>
            <person name="Garcia E."/>
            <person name="Garrido N."/>
            <person name="Medina M.J."/>
            <person name="Villalon P."/>
            <person name="Ramirez-Arocha A.C."/>
            <person name="Jimenez P."/>
            <person name="Cuesta I."/>
            <person name="Valdezate S."/>
        </authorList>
    </citation>
    <scope>NUCLEOTIDE SEQUENCE [LARGE SCALE GENOMIC DNA]</scope>
    <source>
        <strain evidence="7 8">CNM20110639</strain>
    </source>
</reference>
<evidence type="ECO:0000256" key="4">
    <source>
        <dbReference type="ARBA" id="ARBA00022801"/>
    </source>
</evidence>
<comment type="similarity">
    <text evidence="2">Belongs to the metallo-beta-lactamase superfamily.</text>
</comment>
<dbReference type="Proteomes" id="UP000468928">
    <property type="component" value="Unassembled WGS sequence"/>
</dbReference>
<evidence type="ECO:0000256" key="3">
    <source>
        <dbReference type="ARBA" id="ARBA00022723"/>
    </source>
</evidence>
<organism evidence="7 8">
    <name type="scientific">Nocardia cyriacigeorgica</name>
    <dbReference type="NCBI Taxonomy" id="135487"/>
    <lineage>
        <taxon>Bacteria</taxon>
        <taxon>Bacillati</taxon>
        <taxon>Actinomycetota</taxon>
        <taxon>Actinomycetes</taxon>
        <taxon>Mycobacteriales</taxon>
        <taxon>Nocardiaceae</taxon>
        <taxon>Nocardia</taxon>
    </lineage>
</organism>
<comment type="cofactor">
    <cofactor evidence="1">
        <name>Zn(2+)</name>
        <dbReference type="ChEBI" id="CHEBI:29105"/>
    </cofactor>
</comment>
<comment type="caution">
    <text evidence="7">The sequence shown here is derived from an EMBL/GenBank/DDBJ whole genome shotgun (WGS) entry which is preliminary data.</text>
</comment>
<dbReference type="GO" id="GO:0046872">
    <property type="term" value="F:metal ion binding"/>
    <property type="evidence" value="ECO:0007669"/>
    <property type="project" value="UniProtKB-KW"/>
</dbReference>
<proteinExistence type="inferred from homology"/>
<dbReference type="PANTHER" id="PTHR42978:SF2">
    <property type="entry name" value="102 KBASES UNSTABLE REGION: FROM 1 TO 119443"/>
    <property type="match status" value="1"/>
</dbReference>
<evidence type="ECO:0000313" key="7">
    <source>
        <dbReference type="EMBL" id="NEW43573.1"/>
    </source>
</evidence>
<dbReference type="PANTHER" id="PTHR42978">
    <property type="entry name" value="QUORUM-QUENCHING LACTONASE YTNP-RELATED-RELATED"/>
    <property type="match status" value="1"/>
</dbReference>
<evidence type="ECO:0000313" key="8">
    <source>
        <dbReference type="Proteomes" id="UP000468928"/>
    </source>
</evidence>
<dbReference type="Gene3D" id="3.60.15.10">
    <property type="entry name" value="Ribonuclease Z/Hydroxyacylglutathione hydrolase-like"/>
    <property type="match status" value="1"/>
</dbReference>
<keyword evidence="4 7" id="KW-0378">Hydrolase</keyword>
<evidence type="ECO:0000256" key="1">
    <source>
        <dbReference type="ARBA" id="ARBA00001947"/>
    </source>
</evidence>
<gene>
    <name evidence="7" type="ORF">GV789_03755</name>
</gene>
<dbReference type="SUPFAM" id="SSF56281">
    <property type="entry name" value="Metallo-hydrolase/oxidoreductase"/>
    <property type="match status" value="1"/>
</dbReference>
<dbReference type="InterPro" id="IPR036866">
    <property type="entry name" value="RibonucZ/Hydroxyglut_hydro"/>
</dbReference>
<evidence type="ECO:0000256" key="2">
    <source>
        <dbReference type="ARBA" id="ARBA00007749"/>
    </source>
</evidence>
<evidence type="ECO:0000256" key="5">
    <source>
        <dbReference type="ARBA" id="ARBA00022833"/>
    </source>
</evidence>
<keyword evidence="3" id="KW-0479">Metal-binding</keyword>
<dbReference type="Pfam" id="PF00753">
    <property type="entry name" value="Lactamase_B"/>
    <property type="match status" value="1"/>
</dbReference>
<name>A0A6P1D3R7_9NOCA</name>
<dbReference type="GO" id="GO:0016787">
    <property type="term" value="F:hydrolase activity"/>
    <property type="evidence" value="ECO:0007669"/>
    <property type="project" value="UniProtKB-KW"/>
</dbReference>
<dbReference type="EMBL" id="JAAGUZ010000007">
    <property type="protein sequence ID" value="NEW43573.1"/>
    <property type="molecule type" value="Genomic_DNA"/>
</dbReference>
<protein>
    <submittedName>
        <fullName evidence="7">MBL fold metallo-hydrolase</fullName>
    </submittedName>
</protein>
<dbReference type="SMART" id="SM00849">
    <property type="entry name" value="Lactamase_B"/>
    <property type="match status" value="1"/>
</dbReference>
<evidence type="ECO:0000259" key="6">
    <source>
        <dbReference type="SMART" id="SM00849"/>
    </source>
</evidence>
<dbReference type="InterPro" id="IPR051013">
    <property type="entry name" value="MBL_superfamily_lactonases"/>
</dbReference>
<keyword evidence="5" id="KW-0862">Zinc</keyword>
<dbReference type="AlphaFoldDB" id="A0A6P1D3R7"/>
<dbReference type="InterPro" id="IPR001279">
    <property type="entry name" value="Metallo-B-lactamas"/>
</dbReference>
<feature type="domain" description="Metallo-beta-lactamase" evidence="6">
    <location>
        <begin position="114"/>
        <end position="335"/>
    </location>
</feature>
<sequence>MPENPVSARCDCPCLRALSPTRRSVYRDTVADIREGRIPTVPTVLRCCAALAATPPRLLRPRRPDTALLASIEQAPLPHARATVRLRVIPQATLAAPATIVAEGVRSLRELPMAMGSYLVEHPSARFLVDPALCADPHSRVLPGLPFPIPMLVAPDKPVLGLSDALAARDIAASDIDFVLPTHLHWDHVSGLLELPSSIEIKLPAAELAWATTGPQAPMSVVRATLDNRPCAPFELDGPPVLTFHRSKDLFGDGSVVLVDLAGHTPGSIGVLLAVDDGSRVLLAGDAVWNKLQIELIREKAPMPGLLFDADRDATFATIHRLHALPDGIEVVAAHDHDAVTALAARHH</sequence>
<accession>A0A6P1D3R7</accession>